<dbReference type="SUPFAM" id="SSF53098">
    <property type="entry name" value="Ribonuclease H-like"/>
    <property type="match status" value="1"/>
</dbReference>
<dbReference type="GO" id="GO:0003676">
    <property type="term" value="F:nucleic acid binding"/>
    <property type="evidence" value="ECO:0007669"/>
    <property type="project" value="InterPro"/>
</dbReference>
<evidence type="ECO:0008006" key="3">
    <source>
        <dbReference type="Google" id="ProtNLM"/>
    </source>
</evidence>
<dbReference type="Gene3D" id="3.30.420.10">
    <property type="entry name" value="Ribonuclease H-like superfamily/Ribonuclease H"/>
    <property type="match status" value="1"/>
</dbReference>
<dbReference type="EMBL" id="DF237443">
    <property type="protein sequence ID" value="GAQ89173.1"/>
    <property type="molecule type" value="Genomic_DNA"/>
</dbReference>
<dbReference type="PANTHER" id="PTHR42648:SF28">
    <property type="entry name" value="TRANSPOSON-ENCODED PROTEIN WITH RIBONUCLEASE H-LIKE AND RETROVIRUS ZINC FINGER-LIKE DOMAINS"/>
    <property type="match status" value="1"/>
</dbReference>
<dbReference type="InterPro" id="IPR036397">
    <property type="entry name" value="RNaseH_sf"/>
</dbReference>
<organism evidence="1 2">
    <name type="scientific">Klebsormidium nitens</name>
    <name type="common">Green alga</name>
    <name type="synonym">Ulothrix nitens</name>
    <dbReference type="NCBI Taxonomy" id="105231"/>
    <lineage>
        <taxon>Eukaryota</taxon>
        <taxon>Viridiplantae</taxon>
        <taxon>Streptophyta</taxon>
        <taxon>Klebsormidiophyceae</taxon>
        <taxon>Klebsormidiales</taxon>
        <taxon>Klebsormidiaceae</taxon>
        <taxon>Klebsormidium</taxon>
    </lineage>
</organism>
<reference evidence="1 2" key="1">
    <citation type="journal article" date="2014" name="Nat. Commun.">
        <title>Klebsormidium flaccidum genome reveals primary factors for plant terrestrial adaptation.</title>
        <authorList>
            <person name="Hori K."/>
            <person name="Maruyama F."/>
            <person name="Fujisawa T."/>
            <person name="Togashi T."/>
            <person name="Yamamoto N."/>
            <person name="Seo M."/>
            <person name="Sato S."/>
            <person name="Yamada T."/>
            <person name="Mori H."/>
            <person name="Tajima N."/>
            <person name="Moriyama T."/>
            <person name="Ikeuchi M."/>
            <person name="Watanabe M."/>
            <person name="Wada H."/>
            <person name="Kobayashi K."/>
            <person name="Saito M."/>
            <person name="Masuda T."/>
            <person name="Sasaki-Sekimoto Y."/>
            <person name="Mashiguchi K."/>
            <person name="Awai K."/>
            <person name="Shimojima M."/>
            <person name="Masuda S."/>
            <person name="Iwai M."/>
            <person name="Nobusawa T."/>
            <person name="Narise T."/>
            <person name="Kondo S."/>
            <person name="Saito H."/>
            <person name="Sato R."/>
            <person name="Murakawa M."/>
            <person name="Ihara Y."/>
            <person name="Oshima-Yamada Y."/>
            <person name="Ohtaka K."/>
            <person name="Satoh M."/>
            <person name="Sonobe K."/>
            <person name="Ishii M."/>
            <person name="Ohtani R."/>
            <person name="Kanamori-Sato M."/>
            <person name="Honoki R."/>
            <person name="Miyazaki D."/>
            <person name="Mochizuki H."/>
            <person name="Umetsu J."/>
            <person name="Higashi K."/>
            <person name="Shibata D."/>
            <person name="Kamiya Y."/>
            <person name="Sato N."/>
            <person name="Nakamura Y."/>
            <person name="Tabata S."/>
            <person name="Ida S."/>
            <person name="Kurokawa K."/>
            <person name="Ohta H."/>
        </authorList>
    </citation>
    <scope>NUCLEOTIDE SEQUENCE [LARGE SCALE GENOMIC DNA]</scope>
    <source>
        <strain evidence="1 2">NIES-2285</strain>
    </source>
</reference>
<keyword evidence="2" id="KW-1185">Reference proteome</keyword>
<dbReference type="InterPro" id="IPR039537">
    <property type="entry name" value="Retrotran_Ty1/copia-like"/>
</dbReference>
<name>A0A1Y1IEY0_KLENI</name>
<dbReference type="AlphaFoldDB" id="A0A1Y1IEY0"/>
<protein>
    <recommendedName>
        <fullName evidence="3">Integrase catalytic domain-containing protein</fullName>
    </recommendedName>
</protein>
<evidence type="ECO:0000313" key="1">
    <source>
        <dbReference type="EMBL" id="GAQ89173.1"/>
    </source>
</evidence>
<dbReference type="PANTHER" id="PTHR42648">
    <property type="entry name" value="TRANSPOSASE, PUTATIVE-RELATED"/>
    <property type="match status" value="1"/>
</dbReference>
<proteinExistence type="predicted"/>
<gene>
    <name evidence="1" type="ORF">KFL_004940020</name>
</gene>
<evidence type="ECO:0000313" key="2">
    <source>
        <dbReference type="Proteomes" id="UP000054558"/>
    </source>
</evidence>
<accession>A0A1Y1IEY0</accession>
<sequence length="342" mass="37574">MKSGGPVTMYVGLAKDLYRASVATGFEMKPDMLAWSLLAGLPKTFSTLETILEALKSARSSVDAILPKLLVHEQGFEESLKDKGGGGSDSAMAYENGNCELEVDREVVLLARKVKGIYVVNGAEKDTCFPVKKPEIGELWHRRRGRSSSRCEQIRARSLVNKALEDVFGSKGTVHQKTAPYNTEQNVSAERLKRDKDKTRAMLEDSGVPKESWAEAVVTANYTRNRTPEHGVAGGAWSCALPCGYGRGRGDLWGSGKTLIAYCDAECAGDVNTERSTTGYVFSCTGRRTENMKADIMTKALAPGKFKKFKREIGTAKVISMWRIVEIRAFCVRNLVGDVNNR</sequence>
<dbReference type="OrthoDB" id="2014938at2759"/>
<dbReference type="Proteomes" id="UP000054558">
    <property type="component" value="Unassembled WGS sequence"/>
</dbReference>
<dbReference type="InterPro" id="IPR012337">
    <property type="entry name" value="RNaseH-like_sf"/>
</dbReference>